<dbReference type="Proteomes" id="UP000248745">
    <property type="component" value="Unassembled WGS sequence"/>
</dbReference>
<feature type="domain" description="Flavin reductase like" evidence="5">
    <location>
        <begin position="20"/>
        <end position="178"/>
    </location>
</feature>
<keyword evidence="7" id="KW-1185">Reference proteome</keyword>
<keyword evidence="2" id="KW-0285">Flavoprotein</keyword>
<dbReference type="InterPro" id="IPR012349">
    <property type="entry name" value="Split_barrel_FMN-bd"/>
</dbReference>
<evidence type="ECO:0000313" key="7">
    <source>
        <dbReference type="Proteomes" id="UP000248745"/>
    </source>
</evidence>
<evidence type="ECO:0000256" key="2">
    <source>
        <dbReference type="ARBA" id="ARBA00022630"/>
    </source>
</evidence>
<name>A0A2W2BW98_9BACT</name>
<dbReference type="GO" id="GO:0010181">
    <property type="term" value="F:FMN binding"/>
    <property type="evidence" value="ECO:0007669"/>
    <property type="project" value="InterPro"/>
</dbReference>
<proteinExistence type="inferred from homology"/>
<protein>
    <submittedName>
        <fullName evidence="6">Flavin reductase family protein</fullName>
    </submittedName>
</protein>
<dbReference type="EMBL" id="QKTW01000019">
    <property type="protein sequence ID" value="PZF72123.1"/>
    <property type="molecule type" value="Genomic_DNA"/>
</dbReference>
<evidence type="ECO:0000256" key="3">
    <source>
        <dbReference type="ARBA" id="ARBA00022643"/>
    </source>
</evidence>
<dbReference type="Pfam" id="PF01613">
    <property type="entry name" value="Flavin_Reduct"/>
    <property type="match status" value="1"/>
</dbReference>
<gene>
    <name evidence="6" type="ORF">DN068_14405</name>
</gene>
<reference evidence="6 7" key="1">
    <citation type="submission" date="2018-06" db="EMBL/GenBank/DDBJ databases">
        <title>Mucibacter soli gen. nov., sp. nov., a new member of the family Chitinophagaceae producing mucin.</title>
        <authorList>
            <person name="Kim M.-K."/>
            <person name="Park S."/>
            <person name="Kim T.-S."/>
            <person name="Joung Y."/>
            <person name="Han J.-H."/>
            <person name="Kim S.B."/>
        </authorList>
    </citation>
    <scope>NUCLEOTIDE SEQUENCE [LARGE SCALE GENOMIC DNA]</scope>
    <source>
        <strain evidence="6 7">R1-15</strain>
    </source>
</reference>
<comment type="caution">
    <text evidence="6">The sequence shown here is derived from an EMBL/GenBank/DDBJ whole genome shotgun (WGS) entry which is preliminary data.</text>
</comment>
<keyword evidence="3" id="KW-0288">FMN</keyword>
<evidence type="ECO:0000256" key="4">
    <source>
        <dbReference type="ARBA" id="ARBA00038054"/>
    </source>
</evidence>
<evidence type="ECO:0000256" key="1">
    <source>
        <dbReference type="ARBA" id="ARBA00001917"/>
    </source>
</evidence>
<dbReference type="GO" id="GO:0016646">
    <property type="term" value="F:oxidoreductase activity, acting on the CH-NH group of donors, NAD or NADP as acceptor"/>
    <property type="evidence" value="ECO:0007669"/>
    <property type="project" value="UniProtKB-ARBA"/>
</dbReference>
<sequence length="294" mass="32230">MMKIVPGEIKTAQLHALLLGSVAPRPICFASTIDEDGNPNLSPFSFFNVFGSKPPILIFSPARRVRDNTIKHTLENIYATKEVVINIVNYDIVQQTSLASCEYPKGTDEFTKAGFTPIASDLVKPFRVKESPVQLECKVTQVIETGTEGGAGNLVICEVVCMHVNDDVLDEDGKINPHKIDLVARMGGDYYCRASGSAVFEVPKPNTQLGVGIDVLPERIRTSRVLTGNHLGILGNSTSIPVVAEMLYDDRLSQIVRDYNNDDSAKRNALHEYAKELLDSGNVEKAWQVLLAGE</sequence>
<comment type="cofactor">
    <cofactor evidence="1">
        <name>FMN</name>
        <dbReference type="ChEBI" id="CHEBI:58210"/>
    </cofactor>
</comment>
<organism evidence="6 7">
    <name type="scientific">Taibaiella soli</name>
    <dbReference type="NCBI Taxonomy" id="1649169"/>
    <lineage>
        <taxon>Bacteria</taxon>
        <taxon>Pseudomonadati</taxon>
        <taxon>Bacteroidota</taxon>
        <taxon>Chitinophagia</taxon>
        <taxon>Chitinophagales</taxon>
        <taxon>Chitinophagaceae</taxon>
        <taxon>Taibaiella</taxon>
    </lineage>
</organism>
<dbReference type="SMART" id="SM00903">
    <property type="entry name" value="Flavin_Reduct"/>
    <property type="match status" value="1"/>
</dbReference>
<accession>A0A2W2BW98</accession>
<evidence type="ECO:0000313" key="6">
    <source>
        <dbReference type="EMBL" id="PZF72123.1"/>
    </source>
</evidence>
<dbReference type="Gene3D" id="2.30.110.10">
    <property type="entry name" value="Electron Transport, Fmn-binding Protein, Chain A"/>
    <property type="match status" value="1"/>
</dbReference>
<dbReference type="InterPro" id="IPR002563">
    <property type="entry name" value="Flavin_Rdtase-like_dom"/>
</dbReference>
<evidence type="ECO:0000259" key="5">
    <source>
        <dbReference type="SMART" id="SM00903"/>
    </source>
</evidence>
<dbReference type="PANTHER" id="PTHR33798:SF5">
    <property type="entry name" value="FLAVIN REDUCTASE LIKE DOMAIN-CONTAINING PROTEIN"/>
    <property type="match status" value="1"/>
</dbReference>
<dbReference type="AlphaFoldDB" id="A0A2W2BW98"/>
<dbReference type="SUPFAM" id="SSF50475">
    <property type="entry name" value="FMN-binding split barrel"/>
    <property type="match status" value="1"/>
</dbReference>
<comment type="similarity">
    <text evidence="4">Belongs to the flavoredoxin family.</text>
</comment>
<dbReference type="PANTHER" id="PTHR33798">
    <property type="entry name" value="FLAVOPROTEIN OXYGENASE"/>
    <property type="match status" value="1"/>
</dbReference>
<dbReference type="OrthoDB" id="9794638at2"/>